<evidence type="ECO:0000313" key="1">
    <source>
        <dbReference type="EMBL" id="KAK7359959.1"/>
    </source>
</evidence>
<gene>
    <name evidence="1" type="ORF">VNO77_01928</name>
</gene>
<reference evidence="1 2" key="1">
    <citation type="submission" date="2024-01" db="EMBL/GenBank/DDBJ databases">
        <title>The genomes of 5 underutilized Papilionoideae crops provide insights into root nodulation and disease resistanc.</title>
        <authorList>
            <person name="Jiang F."/>
        </authorList>
    </citation>
    <scope>NUCLEOTIDE SEQUENCE [LARGE SCALE GENOMIC DNA]</scope>
    <source>
        <strain evidence="1">LVBAO_FW01</strain>
        <tissue evidence="1">Leaves</tissue>
    </source>
</reference>
<dbReference type="Proteomes" id="UP001367508">
    <property type="component" value="Unassembled WGS sequence"/>
</dbReference>
<accession>A0AAN9R6R7</accession>
<evidence type="ECO:0000313" key="2">
    <source>
        <dbReference type="Proteomes" id="UP001367508"/>
    </source>
</evidence>
<sequence>MDGEGRNVIFPDHQSAKTDEVEQIVSFIVTHQYRMVLTLVSSYVLLKRATVVVYELGISDKAILEGLEKSYKEIIWQISACNDSKVEEVKNTDQRAGVLIDAASCDCHHMAILFQAISRITITGVVTIGVGSLGVGTTSIKYVQYTERQGYDASLLNNANRKELNISRFWVKLSSTIEAFVPNLFSLALSTCKEGDIVLMINQPNLQARSRSRIGDDGLDQTCRSKLKYSRWLRLHRVPILRFSIQTGHRESEIQYSSKGPLIPDVEVCPLESCKTKLLCIVFCNKEDLVSDLAPVSSSG</sequence>
<organism evidence="1 2">
    <name type="scientific">Canavalia gladiata</name>
    <name type="common">Sword bean</name>
    <name type="synonym">Dolichos gladiatus</name>
    <dbReference type="NCBI Taxonomy" id="3824"/>
    <lineage>
        <taxon>Eukaryota</taxon>
        <taxon>Viridiplantae</taxon>
        <taxon>Streptophyta</taxon>
        <taxon>Embryophyta</taxon>
        <taxon>Tracheophyta</taxon>
        <taxon>Spermatophyta</taxon>
        <taxon>Magnoliopsida</taxon>
        <taxon>eudicotyledons</taxon>
        <taxon>Gunneridae</taxon>
        <taxon>Pentapetalae</taxon>
        <taxon>rosids</taxon>
        <taxon>fabids</taxon>
        <taxon>Fabales</taxon>
        <taxon>Fabaceae</taxon>
        <taxon>Papilionoideae</taxon>
        <taxon>50 kb inversion clade</taxon>
        <taxon>NPAAA clade</taxon>
        <taxon>indigoferoid/millettioid clade</taxon>
        <taxon>Phaseoleae</taxon>
        <taxon>Canavalia</taxon>
    </lineage>
</organism>
<protein>
    <submittedName>
        <fullName evidence="1">Uncharacterized protein</fullName>
    </submittedName>
</protein>
<proteinExistence type="predicted"/>
<name>A0AAN9R6R7_CANGL</name>
<comment type="caution">
    <text evidence="1">The sequence shown here is derived from an EMBL/GenBank/DDBJ whole genome shotgun (WGS) entry which is preliminary data.</text>
</comment>
<keyword evidence="2" id="KW-1185">Reference proteome</keyword>
<dbReference type="EMBL" id="JAYMYQ010000001">
    <property type="protein sequence ID" value="KAK7359959.1"/>
    <property type="molecule type" value="Genomic_DNA"/>
</dbReference>
<dbReference type="AlphaFoldDB" id="A0AAN9R6R7"/>